<dbReference type="EMBL" id="CM046390">
    <property type="protein sequence ID" value="KAI8562716.1"/>
    <property type="molecule type" value="Genomic_DNA"/>
</dbReference>
<name>A0ACC0PC46_RHOML</name>
<evidence type="ECO:0000313" key="1">
    <source>
        <dbReference type="EMBL" id="KAI8562716.1"/>
    </source>
</evidence>
<proteinExistence type="predicted"/>
<comment type="caution">
    <text evidence="1">The sequence shown here is derived from an EMBL/GenBank/DDBJ whole genome shotgun (WGS) entry which is preliminary data.</text>
</comment>
<organism evidence="1 2">
    <name type="scientific">Rhododendron molle</name>
    <name type="common">Chinese azalea</name>
    <name type="synonym">Azalea mollis</name>
    <dbReference type="NCBI Taxonomy" id="49168"/>
    <lineage>
        <taxon>Eukaryota</taxon>
        <taxon>Viridiplantae</taxon>
        <taxon>Streptophyta</taxon>
        <taxon>Embryophyta</taxon>
        <taxon>Tracheophyta</taxon>
        <taxon>Spermatophyta</taxon>
        <taxon>Magnoliopsida</taxon>
        <taxon>eudicotyledons</taxon>
        <taxon>Gunneridae</taxon>
        <taxon>Pentapetalae</taxon>
        <taxon>asterids</taxon>
        <taxon>Ericales</taxon>
        <taxon>Ericaceae</taxon>
        <taxon>Ericoideae</taxon>
        <taxon>Rhodoreae</taxon>
        <taxon>Rhododendron</taxon>
    </lineage>
</organism>
<gene>
    <name evidence="1" type="ORF">RHMOL_Rhmol03G0055900</name>
</gene>
<dbReference type="Proteomes" id="UP001062846">
    <property type="component" value="Chromosome 3"/>
</dbReference>
<sequence>MFTTVLYRCMSRGKVVVHGISFGDNNNSPSRSFQNGCALVKGARTGAPGKEHVPVSFSSKQERDSK</sequence>
<evidence type="ECO:0000313" key="2">
    <source>
        <dbReference type="Proteomes" id="UP001062846"/>
    </source>
</evidence>
<reference evidence="1" key="1">
    <citation type="submission" date="2022-02" db="EMBL/GenBank/DDBJ databases">
        <title>Plant Genome Project.</title>
        <authorList>
            <person name="Zhang R.-G."/>
        </authorList>
    </citation>
    <scope>NUCLEOTIDE SEQUENCE</scope>
    <source>
        <strain evidence="1">AT1</strain>
    </source>
</reference>
<protein>
    <submittedName>
        <fullName evidence="1">Uncharacterized protein</fullName>
    </submittedName>
</protein>
<keyword evidence="2" id="KW-1185">Reference proteome</keyword>
<accession>A0ACC0PC46</accession>